<dbReference type="EMBL" id="LXQA010177363">
    <property type="protein sequence ID" value="MCI30149.1"/>
    <property type="molecule type" value="Genomic_DNA"/>
</dbReference>
<dbReference type="AlphaFoldDB" id="A0A392R1M6"/>
<name>A0A392R1M6_9FABA</name>
<evidence type="ECO:0000313" key="2">
    <source>
        <dbReference type="Proteomes" id="UP000265520"/>
    </source>
</evidence>
<sequence length="42" mass="4907">MKIVFNVIMMVRLPRAMLRKLLKVFTLHAHSNARSVCINIKL</sequence>
<accession>A0A392R1M6</accession>
<comment type="caution">
    <text evidence="1">The sequence shown here is derived from an EMBL/GenBank/DDBJ whole genome shotgun (WGS) entry which is preliminary data.</text>
</comment>
<feature type="non-terminal residue" evidence="1">
    <location>
        <position position="42"/>
    </location>
</feature>
<organism evidence="1 2">
    <name type="scientific">Trifolium medium</name>
    <dbReference type="NCBI Taxonomy" id="97028"/>
    <lineage>
        <taxon>Eukaryota</taxon>
        <taxon>Viridiplantae</taxon>
        <taxon>Streptophyta</taxon>
        <taxon>Embryophyta</taxon>
        <taxon>Tracheophyta</taxon>
        <taxon>Spermatophyta</taxon>
        <taxon>Magnoliopsida</taxon>
        <taxon>eudicotyledons</taxon>
        <taxon>Gunneridae</taxon>
        <taxon>Pentapetalae</taxon>
        <taxon>rosids</taxon>
        <taxon>fabids</taxon>
        <taxon>Fabales</taxon>
        <taxon>Fabaceae</taxon>
        <taxon>Papilionoideae</taxon>
        <taxon>50 kb inversion clade</taxon>
        <taxon>NPAAA clade</taxon>
        <taxon>Hologalegina</taxon>
        <taxon>IRL clade</taxon>
        <taxon>Trifolieae</taxon>
        <taxon>Trifolium</taxon>
    </lineage>
</organism>
<keyword evidence="2" id="KW-1185">Reference proteome</keyword>
<evidence type="ECO:0000313" key="1">
    <source>
        <dbReference type="EMBL" id="MCI30149.1"/>
    </source>
</evidence>
<reference evidence="1 2" key="1">
    <citation type="journal article" date="2018" name="Front. Plant Sci.">
        <title>Red Clover (Trifolium pratense) and Zigzag Clover (T. medium) - A Picture of Genomic Similarities and Differences.</title>
        <authorList>
            <person name="Dluhosova J."/>
            <person name="Istvanek J."/>
            <person name="Nedelnik J."/>
            <person name="Repkova J."/>
        </authorList>
    </citation>
    <scope>NUCLEOTIDE SEQUENCE [LARGE SCALE GENOMIC DNA]</scope>
    <source>
        <strain evidence="2">cv. 10/8</strain>
        <tissue evidence="1">Leaf</tissue>
    </source>
</reference>
<protein>
    <submittedName>
        <fullName evidence="1">Uncharacterized protein</fullName>
    </submittedName>
</protein>
<proteinExistence type="predicted"/>
<dbReference type="Proteomes" id="UP000265520">
    <property type="component" value="Unassembled WGS sequence"/>
</dbReference>